<evidence type="ECO:0000256" key="3">
    <source>
        <dbReference type="ARBA" id="ARBA00023125"/>
    </source>
</evidence>
<evidence type="ECO:0000256" key="2">
    <source>
        <dbReference type="ARBA" id="ARBA00022747"/>
    </source>
</evidence>
<keyword evidence="3" id="KW-0238">DNA-binding</keyword>
<dbReference type="EMBL" id="BMIC01000001">
    <property type="protein sequence ID" value="GFZ76018.1"/>
    <property type="molecule type" value="Genomic_DNA"/>
</dbReference>
<keyword evidence="5" id="KW-0378">Hydrolase</keyword>
<comment type="similarity">
    <text evidence="1">Belongs to the type-I restriction system S methylase family.</text>
</comment>
<dbReference type="GO" id="GO:0004519">
    <property type="term" value="F:endonuclease activity"/>
    <property type="evidence" value="ECO:0007669"/>
    <property type="project" value="UniProtKB-KW"/>
</dbReference>
<sequence>MINWKKIAIGKAIRFNPPESITKGSLVKKIPMGYLTEFQRKINGFELSEYNSGPKFRNKDTLVAKITPCLENGKTAYVDVLKDNEVAFGSSEFIVLRKTDLTDSKFIYYLAISPTFRNRAISCMEGTSGRKRVNDKTLKNFELPIPSIEYQKKIAKVLSDLDAKIEVNNKINQELEAMAKTLYDYWFVQFDFPDANGKPYKSSGGRMVYNKELNREIPEGWEFDIVENLLAKDNKTKKIPSSEYLDKGKIPIIDQSMKFICGYTNVEESIIDTIEPRIIFGDHTRIVKLINFDFARGADGTQVLLSNNPRMPQHLFYHALLKIDLSNYGYARHFKFLKDTKIVIPHLEVANKFEKFIEGFFKKIRHNIFENHELTELRDWLLPMLMNGQVTVGEAEKELGMVAENGEAYNISHK</sequence>
<dbReference type="CDD" id="cd17260">
    <property type="entry name" value="RMtype1_S_EcoEI-TRD1-CR1_like"/>
    <property type="match status" value="1"/>
</dbReference>
<accession>A0A8J2TN92</accession>
<dbReference type="RefSeq" id="WP_188604364.1">
    <property type="nucleotide sequence ID" value="NZ_BMIC01000001.1"/>
</dbReference>
<dbReference type="PANTHER" id="PTHR30408">
    <property type="entry name" value="TYPE-1 RESTRICTION ENZYME ECOKI SPECIFICITY PROTEIN"/>
    <property type="match status" value="1"/>
</dbReference>
<reference evidence="5 6" key="1">
    <citation type="journal article" date="2014" name="Int. J. Syst. Evol. Microbiol.">
        <title>Complete genome sequence of Corynebacterium casei LMG S-19264T (=DSM 44701T), isolated from a smear-ripened cheese.</title>
        <authorList>
            <consortium name="US DOE Joint Genome Institute (JGI-PGF)"/>
            <person name="Walter F."/>
            <person name="Albersmeier A."/>
            <person name="Kalinowski J."/>
            <person name="Ruckert C."/>
        </authorList>
    </citation>
    <scope>NUCLEOTIDE SEQUENCE [LARGE SCALE GENOMIC DNA]</scope>
    <source>
        <strain evidence="5 6">CGMCC 1.15295</strain>
    </source>
</reference>
<proteinExistence type="inferred from homology"/>
<name>A0A8J2TN92_9FLAO</name>
<gene>
    <name evidence="5" type="ORF">GCM10011531_00800</name>
</gene>
<keyword evidence="5" id="KW-0255">Endonuclease</keyword>
<keyword evidence="5" id="KW-0540">Nuclease</keyword>
<feature type="domain" description="Type I restriction modification DNA specificity" evidence="4">
    <location>
        <begin position="48"/>
        <end position="177"/>
    </location>
</feature>
<evidence type="ECO:0000256" key="1">
    <source>
        <dbReference type="ARBA" id="ARBA00010923"/>
    </source>
</evidence>
<evidence type="ECO:0000313" key="6">
    <source>
        <dbReference type="Proteomes" id="UP000598120"/>
    </source>
</evidence>
<dbReference type="InterPro" id="IPR044946">
    <property type="entry name" value="Restrct_endonuc_typeI_TRD_sf"/>
</dbReference>
<protein>
    <submittedName>
        <fullName evidence="5">Type I restriction endonuclease subunit S</fullName>
    </submittedName>
</protein>
<dbReference type="AlphaFoldDB" id="A0A8J2TN92"/>
<dbReference type="GO" id="GO:0003677">
    <property type="term" value="F:DNA binding"/>
    <property type="evidence" value="ECO:0007669"/>
    <property type="project" value="UniProtKB-KW"/>
</dbReference>
<evidence type="ECO:0000313" key="5">
    <source>
        <dbReference type="EMBL" id="GFZ76018.1"/>
    </source>
</evidence>
<keyword evidence="2" id="KW-0680">Restriction system</keyword>
<dbReference type="Pfam" id="PF01420">
    <property type="entry name" value="Methylase_S"/>
    <property type="match status" value="1"/>
</dbReference>
<dbReference type="PANTHER" id="PTHR30408:SF13">
    <property type="entry name" value="TYPE I RESTRICTION ENZYME HINDI SPECIFICITY SUBUNIT"/>
    <property type="match status" value="1"/>
</dbReference>
<comment type="caution">
    <text evidence="5">The sequence shown here is derived from an EMBL/GenBank/DDBJ whole genome shotgun (WGS) entry which is preliminary data.</text>
</comment>
<evidence type="ECO:0000259" key="4">
    <source>
        <dbReference type="Pfam" id="PF01420"/>
    </source>
</evidence>
<dbReference type="InterPro" id="IPR052021">
    <property type="entry name" value="Type-I_RS_S_subunit"/>
</dbReference>
<dbReference type="SUPFAM" id="SSF116734">
    <property type="entry name" value="DNA methylase specificity domain"/>
    <property type="match status" value="2"/>
</dbReference>
<dbReference type="Proteomes" id="UP000598120">
    <property type="component" value="Unassembled WGS sequence"/>
</dbReference>
<organism evidence="5 6">
    <name type="scientific">Aquaticitalea lipolytica</name>
    <dbReference type="NCBI Taxonomy" id="1247562"/>
    <lineage>
        <taxon>Bacteria</taxon>
        <taxon>Pseudomonadati</taxon>
        <taxon>Bacteroidota</taxon>
        <taxon>Flavobacteriia</taxon>
        <taxon>Flavobacteriales</taxon>
        <taxon>Flavobacteriaceae</taxon>
        <taxon>Aquaticitalea</taxon>
    </lineage>
</organism>
<keyword evidence="6" id="KW-1185">Reference proteome</keyword>
<dbReference type="InterPro" id="IPR000055">
    <property type="entry name" value="Restrct_endonuc_typeI_TRD"/>
</dbReference>
<dbReference type="Gene3D" id="1.10.287.1120">
    <property type="entry name" value="Bipartite methylase S protein"/>
    <property type="match status" value="1"/>
</dbReference>
<dbReference type="Gene3D" id="3.90.220.20">
    <property type="entry name" value="DNA methylase specificity domains"/>
    <property type="match status" value="2"/>
</dbReference>
<dbReference type="GO" id="GO:0009307">
    <property type="term" value="P:DNA restriction-modification system"/>
    <property type="evidence" value="ECO:0007669"/>
    <property type="project" value="UniProtKB-KW"/>
</dbReference>